<name>A0ABY6GQ47_9GAMM</name>
<dbReference type="RefSeq" id="WP_262595621.1">
    <property type="nucleotide sequence ID" value="NZ_CP103300.1"/>
</dbReference>
<keyword evidence="2" id="KW-1185">Reference proteome</keyword>
<evidence type="ECO:0000313" key="1">
    <source>
        <dbReference type="EMBL" id="UYM14218.1"/>
    </source>
</evidence>
<evidence type="ECO:0000313" key="2">
    <source>
        <dbReference type="Proteomes" id="UP001163255"/>
    </source>
</evidence>
<dbReference type="EMBL" id="CP103300">
    <property type="protein sequence ID" value="UYM14218.1"/>
    <property type="molecule type" value="Genomic_DNA"/>
</dbReference>
<protein>
    <submittedName>
        <fullName evidence="1">Uncharacterized protein</fullName>
    </submittedName>
</protein>
<proteinExistence type="predicted"/>
<sequence length="88" mass="9920">MPVSNEMPGEDRERIRLMASSLIGRGRAQLASLVIDSTDQESESRQIRLEFRVYLPEHIQTDSEAIDYLDLAEGQENISISRGEGKDV</sequence>
<dbReference type="Proteomes" id="UP001163255">
    <property type="component" value="Chromosome"/>
</dbReference>
<organism evidence="1 2">
    <name type="scientific">Endozoicomonas euniceicola</name>
    <dbReference type="NCBI Taxonomy" id="1234143"/>
    <lineage>
        <taxon>Bacteria</taxon>
        <taxon>Pseudomonadati</taxon>
        <taxon>Pseudomonadota</taxon>
        <taxon>Gammaproteobacteria</taxon>
        <taxon>Oceanospirillales</taxon>
        <taxon>Endozoicomonadaceae</taxon>
        <taxon>Endozoicomonas</taxon>
    </lineage>
</organism>
<accession>A0ABY6GQ47</accession>
<reference evidence="1" key="1">
    <citation type="submission" date="2022-10" db="EMBL/GenBank/DDBJ databases">
        <title>Completed Genome Sequence of two octocoral isolated bacterium, Endozoicomonas euniceicola EF212T and Endozoicomonas gorgoniicola PS125T.</title>
        <authorList>
            <person name="Chiou Y.-J."/>
            <person name="Chen Y.-H."/>
        </authorList>
    </citation>
    <scope>NUCLEOTIDE SEQUENCE</scope>
    <source>
        <strain evidence="1">EF212</strain>
    </source>
</reference>
<gene>
    <name evidence="1" type="ORF">NX720_15060</name>
</gene>